<dbReference type="Proteomes" id="UP000248311">
    <property type="component" value="Unassembled WGS sequence"/>
</dbReference>
<reference evidence="1 2" key="1">
    <citation type="submission" date="2018-06" db="EMBL/GenBank/DDBJ databases">
        <title>Genomic Encyclopedia of Type Strains, Phase III (KMG-III): the genomes of soil and plant-associated and newly described type strains.</title>
        <authorList>
            <person name="Whitman W."/>
        </authorList>
    </citation>
    <scope>NUCLEOTIDE SEQUENCE [LARGE SCALE GENOMIC DNA]</scope>
    <source>
        <strain evidence="1 2">CECT 9025</strain>
    </source>
</reference>
<evidence type="ECO:0000313" key="1">
    <source>
        <dbReference type="EMBL" id="PYE80906.1"/>
    </source>
</evidence>
<comment type="caution">
    <text evidence="1">The sequence shown here is derived from an EMBL/GenBank/DDBJ whole genome shotgun (WGS) entry which is preliminary data.</text>
</comment>
<organism evidence="1 2">
    <name type="scientific">Pseudoroseicyclus aestuarii</name>
    <dbReference type="NCBI Taxonomy" id="1795041"/>
    <lineage>
        <taxon>Bacteria</taxon>
        <taxon>Pseudomonadati</taxon>
        <taxon>Pseudomonadota</taxon>
        <taxon>Alphaproteobacteria</taxon>
        <taxon>Rhodobacterales</taxon>
        <taxon>Paracoccaceae</taxon>
        <taxon>Pseudoroseicyclus</taxon>
    </lineage>
</organism>
<name>A0A318SMH7_9RHOB</name>
<evidence type="ECO:0000313" key="2">
    <source>
        <dbReference type="Proteomes" id="UP000248311"/>
    </source>
</evidence>
<dbReference type="EMBL" id="QJTE01000009">
    <property type="protein sequence ID" value="PYE80906.1"/>
    <property type="molecule type" value="Genomic_DNA"/>
</dbReference>
<proteinExistence type="predicted"/>
<dbReference type="AlphaFoldDB" id="A0A318SMH7"/>
<gene>
    <name evidence="1" type="ORF">DFP88_10938</name>
</gene>
<protein>
    <submittedName>
        <fullName evidence="1">Uncharacterized protein</fullName>
    </submittedName>
</protein>
<keyword evidence="2" id="KW-1185">Reference proteome</keyword>
<accession>A0A318SMH7</accession>
<dbReference type="RefSeq" id="WP_110815637.1">
    <property type="nucleotide sequence ID" value="NZ_QJTE01000009.1"/>
</dbReference>
<sequence>MTSFHPDDHSTYWSIIFAWSDSVSSAQFDFDLDGDGIADCGWQIEAGAGGFVEAMGLAREALAEVAPALDADAALCTVTLRLRDGRARHFPMSLPQEREQPLRRALNAAPLFGASMAELMNDCRVN</sequence>